<dbReference type="Proteomes" id="UP000054988">
    <property type="component" value="Unassembled WGS sequence"/>
</dbReference>
<sequence>MHLAQELVDLIVDELSADATALICVSLVSRSWLSASRKHLFQKLRFLPSPLPRRHRNDRQIRSIEYTTAKIIEICSHPLCTIPNAGPTHVELTAGVDSIFRQLAHRDHYCRRRLSAFKMLLSWLRERSGEERDMMQTYAQKLSWNVQHLTISYIDMEELLEHLLFSAFPRVIHLTLEGPELCSRKSLSDTLSSFASLTHIEVPASQMSLQILESCSTLEHLSITIEFPELKAQFTMINQFLESSLTVRNKCLKHCELELRSNPNDFRVIACLSRHIHFHMIPSWTIKADCKAFVRGCRSTIPHVTAIVLRSWEVFRPLHGLIAKLDQVLSGLVRYPDLRDVELPIVKVEGTVCERSGAHHDMDEVDLERQGRLLFPNCNRKGLLKMCYVYD</sequence>
<name>A0A0W0G6B6_MONRR</name>
<evidence type="ECO:0008006" key="3">
    <source>
        <dbReference type="Google" id="ProtNLM"/>
    </source>
</evidence>
<proteinExistence type="predicted"/>
<accession>A0A0W0G6B6</accession>
<organism evidence="1 2">
    <name type="scientific">Moniliophthora roreri</name>
    <name type="common">Frosty pod rot fungus</name>
    <name type="synonym">Monilia roreri</name>
    <dbReference type="NCBI Taxonomy" id="221103"/>
    <lineage>
        <taxon>Eukaryota</taxon>
        <taxon>Fungi</taxon>
        <taxon>Dikarya</taxon>
        <taxon>Basidiomycota</taxon>
        <taxon>Agaricomycotina</taxon>
        <taxon>Agaricomycetes</taxon>
        <taxon>Agaricomycetidae</taxon>
        <taxon>Agaricales</taxon>
        <taxon>Marasmiineae</taxon>
        <taxon>Marasmiaceae</taxon>
        <taxon>Moniliophthora</taxon>
    </lineage>
</organism>
<dbReference type="EMBL" id="LATX01000995">
    <property type="protein sequence ID" value="KTB44124.1"/>
    <property type="molecule type" value="Genomic_DNA"/>
</dbReference>
<protein>
    <recommendedName>
        <fullName evidence="3">F-box domain-containing protein</fullName>
    </recommendedName>
</protein>
<evidence type="ECO:0000313" key="2">
    <source>
        <dbReference type="Proteomes" id="UP000054988"/>
    </source>
</evidence>
<dbReference type="AlphaFoldDB" id="A0A0W0G6B6"/>
<reference evidence="1 2" key="1">
    <citation type="submission" date="2015-12" db="EMBL/GenBank/DDBJ databases">
        <title>Draft genome sequence of Moniliophthora roreri, the causal agent of frosty pod rot of cacao.</title>
        <authorList>
            <person name="Aime M.C."/>
            <person name="Diaz-Valderrama J.R."/>
            <person name="Kijpornyongpan T."/>
            <person name="Phillips-Mora W."/>
        </authorList>
    </citation>
    <scope>NUCLEOTIDE SEQUENCE [LARGE SCALE GENOMIC DNA]</scope>
    <source>
        <strain evidence="1 2">MCA 2952</strain>
    </source>
</reference>
<gene>
    <name evidence="1" type="ORF">WG66_3299</name>
</gene>
<evidence type="ECO:0000313" key="1">
    <source>
        <dbReference type="EMBL" id="KTB44124.1"/>
    </source>
</evidence>
<comment type="caution">
    <text evidence="1">The sequence shown here is derived from an EMBL/GenBank/DDBJ whole genome shotgun (WGS) entry which is preliminary data.</text>
</comment>